<accession>A0AA37XGS8</accession>
<dbReference type="EMBL" id="BSUM01000001">
    <property type="protein sequence ID" value="GMA32928.1"/>
    <property type="molecule type" value="Genomic_DNA"/>
</dbReference>
<dbReference type="AlphaFoldDB" id="A0AA37XGS8"/>
<dbReference type="InterPro" id="IPR005302">
    <property type="entry name" value="MoCF_Sase_C"/>
</dbReference>
<gene>
    <name evidence="2" type="ORF">GCM10025875_29200</name>
</gene>
<dbReference type="Pfam" id="PF03473">
    <property type="entry name" value="MOSC"/>
    <property type="match status" value="1"/>
</dbReference>
<comment type="caution">
    <text evidence="2">The sequence shown here is derived from an EMBL/GenBank/DDBJ whole genome shotgun (WGS) entry which is preliminary data.</text>
</comment>
<dbReference type="GO" id="GO:0003824">
    <property type="term" value="F:catalytic activity"/>
    <property type="evidence" value="ECO:0007669"/>
    <property type="project" value="InterPro"/>
</dbReference>
<proteinExistence type="predicted"/>
<dbReference type="Proteomes" id="UP001157161">
    <property type="component" value="Unassembled WGS sequence"/>
</dbReference>
<dbReference type="GO" id="GO:0030170">
    <property type="term" value="F:pyridoxal phosphate binding"/>
    <property type="evidence" value="ECO:0007669"/>
    <property type="project" value="InterPro"/>
</dbReference>
<dbReference type="PANTHER" id="PTHR30212">
    <property type="entry name" value="PROTEIN YIIM"/>
    <property type="match status" value="1"/>
</dbReference>
<dbReference type="GO" id="GO:0030151">
    <property type="term" value="F:molybdenum ion binding"/>
    <property type="evidence" value="ECO:0007669"/>
    <property type="project" value="InterPro"/>
</dbReference>
<protein>
    <recommendedName>
        <fullName evidence="1">MOSC domain-containing protein</fullName>
    </recommendedName>
</protein>
<evidence type="ECO:0000259" key="1">
    <source>
        <dbReference type="PROSITE" id="PS51340"/>
    </source>
</evidence>
<dbReference type="PROSITE" id="PS51340">
    <property type="entry name" value="MOSC"/>
    <property type="match status" value="1"/>
</dbReference>
<keyword evidence="3" id="KW-1185">Reference proteome</keyword>
<name>A0AA37XGS8_9MICO</name>
<organism evidence="2 3">
    <name type="scientific">Litorihabitans aurantiacus</name>
    <dbReference type="NCBI Taxonomy" id="1930061"/>
    <lineage>
        <taxon>Bacteria</taxon>
        <taxon>Bacillati</taxon>
        <taxon>Actinomycetota</taxon>
        <taxon>Actinomycetes</taxon>
        <taxon>Micrococcales</taxon>
        <taxon>Beutenbergiaceae</taxon>
        <taxon>Litorihabitans</taxon>
    </lineage>
</organism>
<feature type="domain" description="MOSC" evidence="1">
    <location>
        <begin position="30"/>
        <end position="180"/>
    </location>
</feature>
<dbReference type="InterPro" id="IPR011037">
    <property type="entry name" value="Pyrv_Knase-like_insert_dom_sf"/>
</dbReference>
<dbReference type="SUPFAM" id="SSF50800">
    <property type="entry name" value="PK beta-barrel domain-like"/>
    <property type="match status" value="1"/>
</dbReference>
<sequence length="200" mass="21397">MPSPRIVAVCTVHALVEDPGTIGVTAIDKRPVTGAVKVGPYGVRADVQADRKHHGGLDKALYAYAQEDAEHWAAELGREVPPGFFGENLRTEGIDVNDARIGEIWRIGGGEGGDATGPGGEGVEVQVTMPRTPCATFARWIGGEHQRGWVRRFSDARRLGPYLRVLRGGRITAGDPITVIERPDGPSIVDAYRAPATARA</sequence>
<reference evidence="2" key="1">
    <citation type="journal article" date="2014" name="Int. J. Syst. Evol. Microbiol.">
        <title>Complete genome sequence of Corynebacterium casei LMG S-19264T (=DSM 44701T), isolated from a smear-ripened cheese.</title>
        <authorList>
            <consortium name="US DOE Joint Genome Institute (JGI-PGF)"/>
            <person name="Walter F."/>
            <person name="Albersmeier A."/>
            <person name="Kalinowski J."/>
            <person name="Ruckert C."/>
        </authorList>
    </citation>
    <scope>NUCLEOTIDE SEQUENCE</scope>
    <source>
        <strain evidence="2">NBRC 112290</strain>
    </source>
</reference>
<dbReference type="RefSeq" id="WP_284251625.1">
    <property type="nucleotide sequence ID" value="NZ_BSUM01000001.1"/>
</dbReference>
<dbReference type="PANTHER" id="PTHR30212:SF2">
    <property type="entry name" value="PROTEIN YIIM"/>
    <property type="match status" value="1"/>
</dbReference>
<dbReference type="InterPro" id="IPR052353">
    <property type="entry name" value="Benzoxazolinone_Detox_Enz"/>
</dbReference>
<evidence type="ECO:0000313" key="2">
    <source>
        <dbReference type="EMBL" id="GMA32928.1"/>
    </source>
</evidence>
<reference evidence="2" key="2">
    <citation type="submission" date="2023-02" db="EMBL/GenBank/DDBJ databases">
        <authorList>
            <person name="Sun Q."/>
            <person name="Mori K."/>
        </authorList>
    </citation>
    <scope>NUCLEOTIDE SEQUENCE</scope>
    <source>
        <strain evidence="2">NBRC 112290</strain>
    </source>
</reference>
<evidence type="ECO:0000313" key="3">
    <source>
        <dbReference type="Proteomes" id="UP001157161"/>
    </source>
</evidence>
<dbReference type="Gene3D" id="2.40.33.20">
    <property type="entry name" value="PK beta-barrel domain-like"/>
    <property type="match status" value="1"/>
</dbReference>